<keyword evidence="2" id="KW-1185">Reference proteome</keyword>
<protein>
    <submittedName>
        <fullName evidence="1">Zinc finger, SWIM-type</fullName>
    </submittedName>
</protein>
<sequence length="149" mass="16876">MAVNGQPVPLPEAWVDKCYWLETWKEVYSFKIQPCSGRANWKKSPCLTTLTHPHYHPQVGRPKMKRVKGQLEDTPCVKDGKLSTRGRTVRCSSCGNPGHNKQSARVKVVQQLLGLKIQAQEEGEMLKLLVVHLVLQDPARESGFVWMIT</sequence>
<evidence type="ECO:0000313" key="1">
    <source>
        <dbReference type="EMBL" id="PWA28769.1"/>
    </source>
</evidence>
<evidence type="ECO:0000313" key="2">
    <source>
        <dbReference type="Proteomes" id="UP000245207"/>
    </source>
</evidence>
<dbReference type="EMBL" id="PKPP01027198">
    <property type="protein sequence ID" value="PWA28769.1"/>
    <property type="molecule type" value="Genomic_DNA"/>
</dbReference>
<name>A0A2U1KAC2_ARTAN</name>
<accession>A0A2U1KAC2</accession>
<organism evidence="1 2">
    <name type="scientific">Artemisia annua</name>
    <name type="common">Sweet wormwood</name>
    <dbReference type="NCBI Taxonomy" id="35608"/>
    <lineage>
        <taxon>Eukaryota</taxon>
        <taxon>Viridiplantae</taxon>
        <taxon>Streptophyta</taxon>
        <taxon>Embryophyta</taxon>
        <taxon>Tracheophyta</taxon>
        <taxon>Spermatophyta</taxon>
        <taxon>Magnoliopsida</taxon>
        <taxon>eudicotyledons</taxon>
        <taxon>Gunneridae</taxon>
        <taxon>Pentapetalae</taxon>
        <taxon>asterids</taxon>
        <taxon>campanulids</taxon>
        <taxon>Asterales</taxon>
        <taxon>Asteraceae</taxon>
        <taxon>Asteroideae</taxon>
        <taxon>Anthemideae</taxon>
        <taxon>Artemisiinae</taxon>
        <taxon>Artemisia</taxon>
    </lineage>
</organism>
<dbReference type="Proteomes" id="UP000245207">
    <property type="component" value="Unassembled WGS sequence"/>
</dbReference>
<gene>
    <name evidence="1" type="ORF">CTI12_AA627150</name>
</gene>
<dbReference type="AlphaFoldDB" id="A0A2U1KAC2"/>
<reference evidence="1 2" key="1">
    <citation type="journal article" date="2018" name="Mol. Plant">
        <title>The genome of Artemisia annua provides insight into the evolution of Asteraceae family and artemisinin biosynthesis.</title>
        <authorList>
            <person name="Shen Q."/>
            <person name="Zhang L."/>
            <person name="Liao Z."/>
            <person name="Wang S."/>
            <person name="Yan T."/>
            <person name="Shi P."/>
            <person name="Liu M."/>
            <person name="Fu X."/>
            <person name="Pan Q."/>
            <person name="Wang Y."/>
            <person name="Lv Z."/>
            <person name="Lu X."/>
            <person name="Zhang F."/>
            <person name="Jiang W."/>
            <person name="Ma Y."/>
            <person name="Chen M."/>
            <person name="Hao X."/>
            <person name="Li L."/>
            <person name="Tang Y."/>
            <person name="Lv G."/>
            <person name="Zhou Y."/>
            <person name="Sun X."/>
            <person name="Brodelius P.E."/>
            <person name="Rose J.K.C."/>
            <person name="Tang K."/>
        </authorList>
    </citation>
    <scope>NUCLEOTIDE SEQUENCE [LARGE SCALE GENOMIC DNA]</scope>
    <source>
        <strain evidence="2">cv. Huhao1</strain>
        <tissue evidence="1">Leaf</tissue>
    </source>
</reference>
<proteinExistence type="predicted"/>
<comment type="caution">
    <text evidence="1">The sequence shown here is derived from an EMBL/GenBank/DDBJ whole genome shotgun (WGS) entry which is preliminary data.</text>
</comment>
<dbReference type="OrthoDB" id="998385at2759"/>